<dbReference type="EMBL" id="SLWW01000008">
    <property type="protein sequence ID" value="TCO70921.1"/>
    <property type="molecule type" value="Genomic_DNA"/>
</dbReference>
<dbReference type="GO" id="GO:0008932">
    <property type="term" value="F:lytic endotransglycosylase activity"/>
    <property type="evidence" value="ECO:0007669"/>
    <property type="project" value="UniProtKB-UniRule"/>
</dbReference>
<dbReference type="Gene3D" id="3.30.1490.480">
    <property type="entry name" value="Endolytic murein transglycosylase"/>
    <property type="match status" value="1"/>
</dbReference>
<dbReference type="AlphaFoldDB" id="A0A4R2KBP7"/>
<comment type="catalytic activity">
    <reaction evidence="7">
        <text>a peptidoglycan chain = a peptidoglycan chain with N-acetyl-1,6-anhydromuramyl-[peptide] at the reducing end + a peptidoglycan chain with N-acetylglucosamine at the non-reducing end.</text>
        <dbReference type="EC" id="4.2.2.29"/>
    </reaction>
</comment>
<keyword evidence="5 7" id="KW-0456">Lyase</keyword>
<gene>
    <name evidence="7" type="primary">mltG</name>
    <name evidence="8" type="ORF">EV655_108162</name>
</gene>
<keyword evidence="2 7" id="KW-0812">Transmembrane</keyword>
<keyword evidence="7" id="KW-0997">Cell inner membrane</keyword>
<dbReference type="PANTHER" id="PTHR30518:SF2">
    <property type="entry name" value="ENDOLYTIC MUREIN TRANSGLYCOSYLASE"/>
    <property type="match status" value="1"/>
</dbReference>
<evidence type="ECO:0000256" key="3">
    <source>
        <dbReference type="ARBA" id="ARBA00022989"/>
    </source>
</evidence>
<comment type="function">
    <text evidence="7">Functions as a peptidoglycan terminase that cleaves nascent peptidoglycan strands endolytically to terminate their elongation.</text>
</comment>
<evidence type="ECO:0000256" key="6">
    <source>
        <dbReference type="ARBA" id="ARBA00023316"/>
    </source>
</evidence>
<dbReference type="GO" id="GO:0071555">
    <property type="term" value="P:cell wall organization"/>
    <property type="evidence" value="ECO:0007669"/>
    <property type="project" value="UniProtKB-KW"/>
</dbReference>
<keyword evidence="6 7" id="KW-0961">Cell wall biogenesis/degradation</keyword>
<evidence type="ECO:0000256" key="7">
    <source>
        <dbReference type="HAMAP-Rule" id="MF_02065"/>
    </source>
</evidence>
<keyword evidence="4 7" id="KW-0472">Membrane</keyword>
<dbReference type="GO" id="GO:0009252">
    <property type="term" value="P:peptidoglycan biosynthetic process"/>
    <property type="evidence" value="ECO:0007669"/>
    <property type="project" value="UniProtKB-UniRule"/>
</dbReference>
<organism evidence="8 9">
    <name type="scientific">Rhodovulum euryhalinum</name>
    <dbReference type="NCBI Taxonomy" id="35805"/>
    <lineage>
        <taxon>Bacteria</taxon>
        <taxon>Pseudomonadati</taxon>
        <taxon>Pseudomonadota</taxon>
        <taxon>Alphaproteobacteria</taxon>
        <taxon>Rhodobacterales</taxon>
        <taxon>Paracoccaceae</taxon>
        <taxon>Rhodovulum</taxon>
    </lineage>
</organism>
<dbReference type="Gene3D" id="3.30.160.60">
    <property type="entry name" value="Classic Zinc Finger"/>
    <property type="match status" value="1"/>
</dbReference>
<dbReference type="EC" id="4.2.2.29" evidence="7"/>
<proteinExistence type="inferred from homology"/>
<dbReference type="InterPro" id="IPR003770">
    <property type="entry name" value="MLTG-like"/>
</dbReference>
<dbReference type="HAMAP" id="MF_02065">
    <property type="entry name" value="MltG"/>
    <property type="match status" value="1"/>
</dbReference>
<sequence>MWRAVASNALTLFIVLFLLGGGVLIWGQRQYSAPGPLAEPICLRVEAGWTMGRVSRALDEEGAISSPTILRLGAQYAEKSNLLKAGSFLIPPGASMEEIVDVVTRGGRSTCGTELNFRIGVVSAELQLREVDPATGRYVEVLAFDPAGEAIPDEYSELRAAPDLRFRVTLAEGVTSWQVVEELKAADFLDGEVAELPAEGSLSPDSYEVSVGTGRTALIAEMQSRQARILDELWARRADGLPVETPEEALVLASIVEKETGVPDERRRVASVFVNRLRQGIRLQTDPTVIYGLTQGKEPLGRGIRQSELRRETPWNTYVIDGLPPTPIANPGRASIEAALNPDDTDFLFFVADGTGGHAFARTLTEHNENVARWREIEAERQDQAQ</sequence>
<dbReference type="GO" id="GO:0005886">
    <property type="term" value="C:plasma membrane"/>
    <property type="evidence" value="ECO:0007669"/>
    <property type="project" value="UniProtKB-UniRule"/>
</dbReference>
<comment type="caution">
    <text evidence="8">The sequence shown here is derived from an EMBL/GenBank/DDBJ whole genome shotgun (WGS) entry which is preliminary data.</text>
</comment>
<dbReference type="OrthoDB" id="9814591at2"/>
<evidence type="ECO:0000256" key="2">
    <source>
        <dbReference type="ARBA" id="ARBA00022692"/>
    </source>
</evidence>
<dbReference type="RefSeq" id="WP_132544929.1">
    <property type="nucleotide sequence ID" value="NZ_SLWW01000008.1"/>
</dbReference>
<evidence type="ECO:0000256" key="1">
    <source>
        <dbReference type="ARBA" id="ARBA00022475"/>
    </source>
</evidence>
<evidence type="ECO:0000256" key="4">
    <source>
        <dbReference type="ARBA" id="ARBA00023136"/>
    </source>
</evidence>
<accession>A0A4R2KBP7</accession>
<reference evidence="8 9" key="1">
    <citation type="submission" date="2019-03" db="EMBL/GenBank/DDBJ databases">
        <title>Genomic Encyclopedia of Type Strains, Phase IV (KMG-IV): sequencing the most valuable type-strain genomes for metagenomic binning, comparative biology and taxonomic classification.</title>
        <authorList>
            <person name="Goeker M."/>
        </authorList>
    </citation>
    <scope>NUCLEOTIDE SEQUENCE [LARGE SCALE GENOMIC DNA]</scope>
    <source>
        <strain evidence="8 9">DSM 4868</strain>
    </source>
</reference>
<keyword evidence="1 7" id="KW-1003">Cell membrane</keyword>
<dbReference type="PANTHER" id="PTHR30518">
    <property type="entry name" value="ENDOLYTIC MUREIN TRANSGLYCOSYLASE"/>
    <property type="match status" value="1"/>
</dbReference>
<name>A0A4R2KBP7_9RHOB</name>
<evidence type="ECO:0000256" key="5">
    <source>
        <dbReference type="ARBA" id="ARBA00023239"/>
    </source>
</evidence>
<keyword evidence="3 7" id="KW-1133">Transmembrane helix</keyword>
<comment type="similarity">
    <text evidence="7">Belongs to the transglycosylase MltG family.</text>
</comment>
<protein>
    <recommendedName>
        <fullName evidence="7">Endolytic murein transglycosylase</fullName>
        <ecNumber evidence="7">4.2.2.29</ecNumber>
    </recommendedName>
    <alternativeName>
        <fullName evidence="7">Peptidoglycan lytic transglycosylase</fullName>
    </alternativeName>
    <alternativeName>
        <fullName evidence="7">Peptidoglycan polymerization terminase</fullName>
    </alternativeName>
</protein>
<evidence type="ECO:0000313" key="8">
    <source>
        <dbReference type="EMBL" id="TCO70921.1"/>
    </source>
</evidence>
<keyword evidence="9" id="KW-1185">Reference proteome</keyword>
<feature type="site" description="Important for catalytic activity" evidence="7">
    <location>
        <position position="259"/>
    </location>
</feature>
<dbReference type="Pfam" id="PF02618">
    <property type="entry name" value="YceG"/>
    <property type="match status" value="1"/>
</dbReference>
<dbReference type="Proteomes" id="UP000295142">
    <property type="component" value="Unassembled WGS sequence"/>
</dbReference>
<dbReference type="NCBIfam" id="TIGR00247">
    <property type="entry name" value="endolytic transglycosylase MltG"/>
    <property type="match status" value="1"/>
</dbReference>
<evidence type="ECO:0000313" key="9">
    <source>
        <dbReference type="Proteomes" id="UP000295142"/>
    </source>
</evidence>
<dbReference type="CDD" id="cd08010">
    <property type="entry name" value="MltG_like"/>
    <property type="match status" value="1"/>
</dbReference>